<organism evidence="1 2">
    <name type="scientific">Rubrivirga litoralis</name>
    <dbReference type="NCBI Taxonomy" id="3075598"/>
    <lineage>
        <taxon>Bacteria</taxon>
        <taxon>Pseudomonadati</taxon>
        <taxon>Rhodothermota</taxon>
        <taxon>Rhodothermia</taxon>
        <taxon>Rhodothermales</taxon>
        <taxon>Rubricoccaceae</taxon>
        <taxon>Rubrivirga</taxon>
    </lineage>
</organism>
<proteinExistence type="predicted"/>
<keyword evidence="2" id="KW-1185">Reference proteome</keyword>
<accession>A0ABU3BPP8</accession>
<comment type="caution">
    <text evidence="1">The sequence shown here is derived from an EMBL/GenBank/DDBJ whole genome shotgun (WGS) entry which is preliminary data.</text>
</comment>
<evidence type="ECO:0000313" key="1">
    <source>
        <dbReference type="EMBL" id="MDT0631264.1"/>
    </source>
</evidence>
<protein>
    <submittedName>
        <fullName evidence="1">Uncharacterized protein</fullName>
    </submittedName>
</protein>
<reference evidence="1 2" key="1">
    <citation type="submission" date="2023-09" db="EMBL/GenBank/DDBJ databases">
        <authorList>
            <person name="Rey-Velasco X."/>
        </authorList>
    </citation>
    <scope>NUCLEOTIDE SEQUENCE [LARGE SCALE GENOMIC DNA]</scope>
    <source>
        <strain evidence="1 2">F394</strain>
    </source>
</reference>
<dbReference type="EMBL" id="JAVRHT010000010">
    <property type="protein sequence ID" value="MDT0631264.1"/>
    <property type="molecule type" value="Genomic_DNA"/>
</dbReference>
<gene>
    <name evidence="1" type="ORF">RM540_05825</name>
</gene>
<dbReference type="Proteomes" id="UP001267426">
    <property type="component" value="Unassembled WGS sequence"/>
</dbReference>
<dbReference type="RefSeq" id="WP_311662607.1">
    <property type="nucleotide sequence ID" value="NZ_JAVRHT010000010.1"/>
</dbReference>
<evidence type="ECO:0000313" key="2">
    <source>
        <dbReference type="Proteomes" id="UP001267426"/>
    </source>
</evidence>
<sequence>MSRRAPDAAPLVGDVRPRFAAELGRLLAASGLPELAAQVRGLRLVGRCRCGQTDCATFHVVTARSAPPNPAYRRLESDSLDLEARGGVVVVDVEGGRLQTVEVLGWPRVKEELDAVLPASRGRLPT</sequence>
<name>A0ABU3BPP8_9BACT</name>